<accession>A0ABW2SM74</accession>
<dbReference type="InterPro" id="IPR002347">
    <property type="entry name" value="SDR_fam"/>
</dbReference>
<proteinExistence type="inferred from homology"/>
<sequence>MTSTSRPVALVTGATRGLGRAIADVLAPDHRLLVGGRDAASVEAVAAKLPDARPFIADLADPASLERAVAEQVAPQGRLDVLVHNAGIAGRGTVASTPREQWRRMLEVDVVAVADLTRLALPLLRAAGGLVVVINSGSGLRGHPGDAAYCSAKFALRGLTECLREEERGRVRVTSIHPGRIDTDMQAALQASDGRAYDPAEHMDARDVAAAVRLAVDLPPSTSVEELTVRPVLALR</sequence>
<evidence type="ECO:0000313" key="5">
    <source>
        <dbReference type="EMBL" id="MFC7580478.1"/>
    </source>
</evidence>
<name>A0ABW2SM74_9ACTO</name>
<reference evidence="6" key="1">
    <citation type="journal article" date="2019" name="Int. J. Syst. Evol. Microbiol.">
        <title>The Global Catalogue of Microorganisms (GCM) 10K type strain sequencing project: providing services to taxonomists for standard genome sequencing and annotation.</title>
        <authorList>
            <consortium name="The Broad Institute Genomics Platform"/>
            <consortium name="The Broad Institute Genome Sequencing Center for Infectious Disease"/>
            <person name="Wu L."/>
            <person name="Ma J."/>
        </authorList>
    </citation>
    <scope>NUCLEOTIDE SEQUENCE [LARGE SCALE GENOMIC DNA]</scope>
    <source>
        <strain evidence="6">CCUG 56698</strain>
    </source>
</reference>
<evidence type="ECO:0000256" key="2">
    <source>
        <dbReference type="ARBA" id="ARBA00023002"/>
    </source>
</evidence>
<evidence type="ECO:0000256" key="1">
    <source>
        <dbReference type="ARBA" id="ARBA00006484"/>
    </source>
</evidence>
<evidence type="ECO:0000313" key="6">
    <source>
        <dbReference type="Proteomes" id="UP001596527"/>
    </source>
</evidence>
<dbReference type="PROSITE" id="PS00061">
    <property type="entry name" value="ADH_SHORT"/>
    <property type="match status" value="1"/>
</dbReference>
<dbReference type="PRINTS" id="PR00080">
    <property type="entry name" value="SDRFAMILY"/>
</dbReference>
<gene>
    <name evidence="5" type="ORF">ACFQWG_04500</name>
</gene>
<dbReference type="EMBL" id="JBHTEF010000001">
    <property type="protein sequence ID" value="MFC7580478.1"/>
    <property type="molecule type" value="Genomic_DNA"/>
</dbReference>
<dbReference type="Gene3D" id="3.40.50.720">
    <property type="entry name" value="NAD(P)-binding Rossmann-like Domain"/>
    <property type="match status" value="1"/>
</dbReference>
<dbReference type="PANTHER" id="PTHR44196">
    <property type="entry name" value="DEHYDROGENASE/REDUCTASE SDR FAMILY MEMBER 7B"/>
    <property type="match status" value="1"/>
</dbReference>
<dbReference type="SMART" id="SM00822">
    <property type="entry name" value="PKS_KR"/>
    <property type="match status" value="1"/>
</dbReference>
<dbReference type="PANTHER" id="PTHR44196:SF1">
    <property type="entry name" value="DEHYDROGENASE_REDUCTASE SDR FAMILY MEMBER 7B"/>
    <property type="match status" value="1"/>
</dbReference>
<keyword evidence="6" id="KW-1185">Reference proteome</keyword>
<keyword evidence="2" id="KW-0560">Oxidoreductase</keyword>
<protein>
    <submittedName>
        <fullName evidence="5">SDR family oxidoreductase</fullName>
    </submittedName>
</protein>
<dbReference type="PRINTS" id="PR00081">
    <property type="entry name" value="GDHRDH"/>
</dbReference>
<dbReference type="NCBIfam" id="NF006073">
    <property type="entry name" value="PRK08219.1"/>
    <property type="match status" value="1"/>
</dbReference>
<organism evidence="5 6">
    <name type="scientific">Schaalia naturae</name>
    <dbReference type="NCBI Taxonomy" id="635203"/>
    <lineage>
        <taxon>Bacteria</taxon>
        <taxon>Bacillati</taxon>
        <taxon>Actinomycetota</taxon>
        <taxon>Actinomycetes</taxon>
        <taxon>Actinomycetales</taxon>
        <taxon>Actinomycetaceae</taxon>
        <taxon>Schaalia</taxon>
    </lineage>
</organism>
<comment type="caution">
    <text evidence="5">The sequence shown here is derived from an EMBL/GenBank/DDBJ whole genome shotgun (WGS) entry which is preliminary data.</text>
</comment>
<dbReference type="InterPro" id="IPR036291">
    <property type="entry name" value="NAD(P)-bd_dom_sf"/>
</dbReference>
<dbReference type="SUPFAM" id="SSF51735">
    <property type="entry name" value="NAD(P)-binding Rossmann-fold domains"/>
    <property type="match status" value="1"/>
</dbReference>
<comment type="similarity">
    <text evidence="1 3">Belongs to the short-chain dehydrogenases/reductases (SDR) family.</text>
</comment>
<dbReference type="InterPro" id="IPR057326">
    <property type="entry name" value="KR_dom"/>
</dbReference>
<dbReference type="RefSeq" id="WP_380972525.1">
    <property type="nucleotide sequence ID" value="NZ_JBHTEF010000001.1"/>
</dbReference>
<dbReference type="InterPro" id="IPR020904">
    <property type="entry name" value="Sc_DH/Rdtase_CS"/>
</dbReference>
<evidence type="ECO:0000256" key="3">
    <source>
        <dbReference type="RuleBase" id="RU000363"/>
    </source>
</evidence>
<feature type="domain" description="Ketoreductase" evidence="4">
    <location>
        <begin position="7"/>
        <end position="202"/>
    </location>
</feature>
<dbReference type="Pfam" id="PF00106">
    <property type="entry name" value="adh_short"/>
    <property type="match status" value="1"/>
</dbReference>
<evidence type="ECO:0000259" key="4">
    <source>
        <dbReference type="SMART" id="SM00822"/>
    </source>
</evidence>
<dbReference type="Proteomes" id="UP001596527">
    <property type="component" value="Unassembled WGS sequence"/>
</dbReference>